<dbReference type="CDD" id="cd18807">
    <property type="entry name" value="SF1_C_UvrD"/>
    <property type="match status" value="1"/>
</dbReference>
<keyword evidence="4 10" id="KW-0347">Helicase</keyword>
<keyword evidence="3 10" id="KW-0378">Hydrolase</keyword>
<dbReference type="PANTHER" id="PTHR11070">
    <property type="entry name" value="UVRD / RECB / PCRA DNA HELICASE FAMILY MEMBER"/>
    <property type="match status" value="1"/>
</dbReference>
<dbReference type="EC" id="5.6.2.4" evidence="8"/>
<sequence length="677" mass="78585">MKRDLINTNELPLNNAQKEAVTTLDGPVLVVAGAGTGKTRVIEYRVLNLVLNNVEPEKILLLTFTRKAARSMLERASTHNIKCKKVDGGTFHSFAYKVIQRYHKKLGFSKVFSFIDESDAEEALSLLASKLGFRDKKERFPKKDTLRAIISMSFNRSEKIFEVIEREYAQFLNIYRDIEELKDAYIKYKIERGLIDYDDMLLYLKIALEEETIRRDLSSKYRYIMVDEFQDTNKIQGEIVYLLSKEHENVLVVGDDTQSIYSFRGAYYKNMFNFPKQFRHTKIITLEENYRSTQPILDLANGIIEEEHQKYTKVLYAVRKGLDKPKLLFFRDAYDEASWVARRIKQLYDEGMSLNRIGVLYRSNHLSLPLQVELAKLNIPFIVYGGIRFIETAHVKDTLAFLRIAYNFRDDLSWHRVLSFFEGIGPVTAEKVLAQLLKSGNLNPDLEYFKKKKFYSDLKSLLDLIGVISSDKTVSNMVDEAVDFYYPFMKKKFDDYQRRADDLKVLSQIAEEYRDLSEFLADFVALEPPQRSMSEMGAKQANDELPVVLSTIHSAKGLEWENVFIIGLCDGSLPVSYALDDEEAIEEECRLLYVAVTRAKTNLYLSMHNESHNHGISTFNKLSRFLTPTSVFSKLDTDLSRLLPDADDNRDYNYDDNPDENCPSYTKSSFYRRLREY</sequence>
<dbReference type="GO" id="GO:0000725">
    <property type="term" value="P:recombinational repair"/>
    <property type="evidence" value="ECO:0007669"/>
    <property type="project" value="TreeGrafter"/>
</dbReference>
<dbReference type="InterPro" id="IPR027417">
    <property type="entry name" value="P-loop_NTPase"/>
</dbReference>
<evidence type="ECO:0000256" key="7">
    <source>
        <dbReference type="ARBA" id="ARBA00034617"/>
    </source>
</evidence>
<keyword evidence="6" id="KW-0413">Isomerase</keyword>
<dbReference type="PROSITE" id="PS51217">
    <property type="entry name" value="UVRD_HELICASE_CTER"/>
    <property type="match status" value="1"/>
</dbReference>
<name>A0A2H0LWP9_9BACT</name>
<evidence type="ECO:0000256" key="10">
    <source>
        <dbReference type="PROSITE-ProRule" id="PRU00560"/>
    </source>
</evidence>
<dbReference type="InterPro" id="IPR014017">
    <property type="entry name" value="DNA_helicase_UvrD-like_C"/>
</dbReference>
<dbReference type="Pfam" id="PF00580">
    <property type="entry name" value="UvrD-helicase"/>
    <property type="match status" value="1"/>
</dbReference>
<dbReference type="Gene3D" id="1.10.10.160">
    <property type="match status" value="1"/>
</dbReference>
<dbReference type="Gene3D" id="3.40.50.300">
    <property type="entry name" value="P-loop containing nucleotide triphosphate hydrolases"/>
    <property type="match status" value="2"/>
</dbReference>
<accession>A0A2H0LWP9</accession>
<proteinExistence type="inferred from homology"/>
<dbReference type="CDD" id="cd17932">
    <property type="entry name" value="DEXQc_UvrD"/>
    <property type="match status" value="1"/>
</dbReference>
<reference evidence="13 14" key="1">
    <citation type="submission" date="2017-09" db="EMBL/GenBank/DDBJ databases">
        <title>Depth-based differentiation of microbial function through sediment-hosted aquifers and enrichment of novel symbionts in the deep terrestrial subsurface.</title>
        <authorList>
            <person name="Probst A.J."/>
            <person name="Ladd B."/>
            <person name="Jarett J.K."/>
            <person name="Geller-Mcgrath D.E."/>
            <person name="Sieber C.M."/>
            <person name="Emerson J.B."/>
            <person name="Anantharaman K."/>
            <person name="Thomas B.C."/>
            <person name="Malmstrom R."/>
            <person name="Stieglmeier M."/>
            <person name="Klingl A."/>
            <person name="Woyke T."/>
            <person name="Ryan C.M."/>
            <person name="Banfield J.F."/>
        </authorList>
    </citation>
    <scope>NUCLEOTIDE SEQUENCE [LARGE SCALE GENOMIC DNA]</scope>
    <source>
        <strain evidence="13">CG11_big_fil_rev_8_21_14_0_20_42_13</strain>
    </source>
</reference>
<dbReference type="InterPro" id="IPR014016">
    <property type="entry name" value="UvrD-like_ATP-bd"/>
</dbReference>
<dbReference type="EMBL" id="PCWA01000084">
    <property type="protein sequence ID" value="PIQ88828.1"/>
    <property type="molecule type" value="Genomic_DNA"/>
</dbReference>
<dbReference type="GO" id="GO:0043138">
    <property type="term" value="F:3'-5' DNA helicase activity"/>
    <property type="evidence" value="ECO:0007669"/>
    <property type="project" value="UniProtKB-EC"/>
</dbReference>
<dbReference type="AlphaFoldDB" id="A0A2H0LWP9"/>
<dbReference type="SUPFAM" id="SSF52540">
    <property type="entry name" value="P-loop containing nucleoside triphosphate hydrolases"/>
    <property type="match status" value="1"/>
</dbReference>
<dbReference type="Proteomes" id="UP000229641">
    <property type="component" value="Unassembled WGS sequence"/>
</dbReference>
<evidence type="ECO:0000256" key="5">
    <source>
        <dbReference type="ARBA" id="ARBA00022840"/>
    </source>
</evidence>
<feature type="domain" description="UvrD-like helicase ATP-binding" evidence="11">
    <location>
        <begin position="11"/>
        <end position="293"/>
    </location>
</feature>
<dbReference type="InterPro" id="IPR013986">
    <property type="entry name" value="DExx_box_DNA_helicase_dom_sf"/>
</dbReference>
<dbReference type="InterPro" id="IPR000212">
    <property type="entry name" value="DNA_helicase_UvrD/REP"/>
</dbReference>
<dbReference type="PROSITE" id="PS51198">
    <property type="entry name" value="UVRD_HELICASE_ATP_BIND"/>
    <property type="match status" value="1"/>
</dbReference>
<evidence type="ECO:0000259" key="12">
    <source>
        <dbReference type="PROSITE" id="PS51217"/>
    </source>
</evidence>
<dbReference type="Gene3D" id="1.10.486.10">
    <property type="entry name" value="PCRA, domain 4"/>
    <property type="match status" value="1"/>
</dbReference>
<evidence type="ECO:0000256" key="6">
    <source>
        <dbReference type="ARBA" id="ARBA00023235"/>
    </source>
</evidence>
<dbReference type="GO" id="GO:0005829">
    <property type="term" value="C:cytosol"/>
    <property type="evidence" value="ECO:0007669"/>
    <property type="project" value="TreeGrafter"/>
</dbReference>
<dbReference type="Pfam" id="PF13361">
    <property type="entry name" value="UvrD_C"/>
    <property type="match status" value="1"/>
</dbReference>
<keyword evidence="5 10" id="KW-0067">ATP-binding</keyword>
<comment type="caution">
    <text evidence="13">The sequence shown here is derived from an EMBL/GenBank/DDBJ whole genome shotgun (WGS) entry which is preliminary data.</text>
</comment>
<protein>
    <recommendedName>
        <fullName evidence="8">DNA 3'-5' helicase</fullName>
        <ecNumber evidence="8">5.6.2.4</ecNumber>
    </recommendedName>
</protein>
<dbReference type="GO" id="GO:0016887">
    <property type="term" value="F:ATP hydrolysis activity"/>
    <property type="evidence" value="ECO:0007669"/>
    <property type="project" value="RHEA"/>
</dbReference>
<evidence type="ECO:0000256" key="2">
    <source>
        <dbReference type="ARBA" id="ARBA00022741"/>
    </source>
</evidence>
<evidence type="ECO:0000256" key="3">
    <source>
        <dbReference type="ARBA" id="ARBA00022801"/>
    </source>
</evidence>
<feature type="binding site" evidence="10">
    <location>
        <begin position="32"/>
        <end position="39"/>
    </location>
    <ligand>
        <name>ATP</name>
        <dbReference type="ChEBI" id="CHEBI:30616"/>
    </ligand>
</feature>
<gene>
    <name evidence="13" type="ORF">COV72_06015</name>
</gene>
<comment type="catalytic activity">
    <reaction evidence="9">
        <text>ATP + H2O = ADP + phosphate + H(+)</text>
        <dbReference type="Rhea" id="RHEA:13065"/>
        <dbReference type="ChEBI" id="CHEBI:15377"/>
        <dbReference type="ChEBI" id="CHEBI:15378"/>
        <dbReference type="ChEBI" id="CHEBI:30616"/>
        <dbReference type="ChEBI" id="CHEBI:43474"/>
        <dbReference type="ChEBI" id="CHEBI:456216"/>
        <dbReference type="EC" id="5.6.2.4"/>
    </reaction>
</comment>
<feature type="domain" description="UvrD-like helicase C-terminal" evidence="12">
    <location>
        <begin position="294"/>
        <end position="557"/>
    </location>
</feature>
<comment type="catalytic activity">
    <reaction evidence="7">
        <text>Couples ATP hydrolysis with the unwinding of duplex DNA by translocating in the 3'-5' direction.</text>
        <dbReference type="EC" id="5.6.2.4"/>
    </reaction>
</comment>
<evidence type="ECO:0000259" key="11">
    <source>
        <dbReference type="PROSITE" id="PS51198"/>
    </source>
</evidence>
<dbReference type="PANTHER" id="PTHR11070:SF3">
    <property type="entry name" value="DNA 3'-5' HELICASE"/>
    <property type="match status" value="1"/>
</dbReference>
<evidence type="ECO:0000256" key="1">
    <source>
        <dbReference type="ARBA" id="ARBA00009922"/>
    </source>
</evidence>
<evidence type="ECO:0000256" key="8">
    <source>
        <dbReference type="ARBA" id="ARBA00034808"/>
    </source>
</evidence>
<evidence type="ECO:0000256" key="4">
    <source>
        <dbReference type="ARBA" id="ARBA00022806"/>
    </source>
</evidence>
<evidence type="ECO:0000313" key="13">
    <source>
        <dbReference type="EMBL" id="PIQ88828.1"/>
    </source>
</evidence>
<dbReference type="GO" id="GO:0003677">
    <property type="term" value="F:DNA binding"/>
    <property type="evidence" value="ECO:0007669"/>
    <property type="project" value="InterPro"/>
</dbReference>
<keyword evidence="2 10" id="KW-0547">Nucleotide-binding</keyword>
<organism evidence="13 14">
    <name type="scientific">Candidatus Ghiorseimicrobium undicola</name>
    <dbReference type="NCBI Taxonomy" id="1974746"/>
    <lineage>
        <taxon>Bacteria</taxon>
        <taxon>Pseudomonadati</taxon>
        <taxon>Candidatus Omnitrophota</taxon>
        <taxon>Candidatus Ghiorseimicrobium</taxon>
    </lineage>
</organism>
<evidence type="ECO:0000256" key="9">
    <source>
        <dbReference type="ARBA" id="ARBA00048988"/>
    </source>
</evidence>
<evidence type="ECO:0000313" key="14">
    <source>
        <dbReference type="Proteomes" id="UP000229641"/>
    </source>
</evidence>
<comment type="similarity">
    <text evidence="1">Belongs to the helicase family. UvrD subfamily.</text>
</comment>
<dbReference type="GO" id="GO:0005524">
    <property type="term" value="F:ATP binding"/>
    <property type="evidence" value="ECO:0007669"/>
    <property type="project" value="UniProtKB-UniRule"/>
</dbReference>